<evidence type="ECO:0000313" key="2">
    <source>
        <dbReference type="Proteomes" id="UP000655287"/>
    </source>
</evidence>
<organism evidence="1 2">
    <name type="scientific">Sphaerisporangium rufum</name>
    <dbReference type="NCBI Taxonomy" id="1381558"/>
    <lineage>
        <taxon>Bacteria</taxon>
        <taxon>Bacillati</taxon>
        <taxon>Actinomycetota</taxon>
        <taxon>Actinomycetes</taxon>
        <taxon>Streptosporangiales</taxon>
        <taxon>Streptosporangiaceae</taxon>
        <taxon>Sphaerisporangium</taxon>
    </lineage>
</organism>
<dbReference type="EMBL" id="BOOU01000044">
    <property type="protein sequence ID" value="GII78109.1"/>
    <property type="molecule type" value="Genomic_DNA"/>
</dbReference>
<dbReference type="AlphaFoldDB" id="A0A919R1X2"/>
<dbReference type="RefSeq" id="WP_203985205.1">
    <property type="nucleotide sequence ID" value="NZ_BOOU01000044.1"/>
</dbReference>
<accession>A0A919R1X2</accession>
<keyword evidence="2" id="KW-1185">Reference proteome</keyword>
<dbReference type="Proteomes" id="UP000655287">
    <property type="component" value="Unassembled WGS sequence"/>
</dbReference>
<comment type="caution">
    <text evidence="1">The sequence shown here is derived from an EMBL/GenBank/DDBJ whole genome shotgun (WGS) entry which is preliminary data.</text>
</comment>
<gene>
    <name evidence="1" type="ORF">Sru01_30910</name>
</gene>
<protein>
    <submittedName>
        <fullName evidence="1">Uncharacterized protein</fullName>
    </submittedName>
</protein>
<proteinExistence type="predicted"/>
<evidence type="ECO:0000313" key="1">
    <source>
        <dbReference type="EMBL" id="GII78109.1"/>
    </source>
</evidence>
<sequence>MTVSTPSPPRIEVRQLIPEALFHRLTSRIAREELVSTTEAERIMTQALAFLQACALNPGAGLVPSEKVDIGWHTFVLYTSEYATFCHRIAGRFIHHRPEDEPNPGTSAPAERIGATVAALRAAGLPVDIELWTHRSACSQCYAGCADDPEVG</sequence>
<name>A0A919R1X2_9ACTN</name>
<reference evidence="1" key="1">
    <citation type="submission" date="2021-01" db="EMBL/GenBank/DDBJ databases">
        <title>Whole genome shotgun sequence of Sphaerisporangium rufum NBRC 109079.</title>
        <authorList>
            <person name="Komaki H."/>
            <person name="Tamura T."/>
        </authorList>
    </citation>
    <scope>NUCLEOTIDE SEQUENCE</scope>
    <source>
        <strain evidence="1">NBRC 109079</strain>
    </source>
</reference>